<dbReference type="Gene3D" id="3.60.21.10">
    <property type="match status" value="1"/>
</dbReference>
<dbReference type="SUPFAM" id="SSF56300">
    <property type="entry name" value="Metallo-dependent phosphatases"/>
    <property type="match status" value="1"/>
</dbReference>
<dbReference type="Proteomes" id="UP001479436">
    <property type="component" value="Unassembled WGS sequence"/>
</dbReference>
<dbReference type="Pfam" id="PF00149">
    <property type="entry name" value="Metallophos"/>
    <property type="match status" value="1"/>
</dbReference>
<sequence length="326" mass="35766">MFLLALFLNCVLRKMNRLLLLSNLCLLAFGAPLGNAVETVSLAPAVSYVHRTIAIGDIHSDYKNALGVLQMAGVVNSNGDWIMGTNTLVQTGDIVDRGPDTIVLYKYFQKLRTQAAQAGGQVVNIFGNHEIMNLKGDWRYVTKEEIATFGGKDARKAAWNVSSGWIGQFLQSSFNITFVQRGHTVFTHGDLHPTWASKGIASMNTLVHSNIAAAKYDDLLFKTQGPVWWRGFGGLEDGDNEITIDEACAMVKQVMNTLKVKRLVSGHTQQSSTGRILSRCNNSYLDIDVGISGYYGSHFGALEILDIDDQTQTVTAIYPSGRVTIQ</sequence>
<comment type="caution">
    <text evidence="3">The sequence shown here is derived from an EMBL/GenBank/DDBJ whole genome shotgun (WGS) entry which is preliminary data.</text>
</comment>
<feature type="chain" id="PRO_5047130177" description="Calcineurin-like phosphoesterase domain-containing protein" evidence="1">
    <location>
        <begin position="37"/>
        <end position="326"/>
    </location>
</feature>
<evidence type="ECO:0000259" key="2">
    <source>
        <dbReference type="Pfam" id="PF00149"/>
    </source>
</evidence>
<dbReference type="PANTHER" id="PTHR46546:SF4">
    <property type="entry name" value="SHEWANELLA-LIKE PROTEIN PHOSPHATASE 1"/>
    <property type="match status" value="1"/>
</dbReference>
<name>A0ABR2VQL6_9FUNG</name>
<organism evidence="3 4">
    <name type="scientific">Basidiobolus ranarum</name>
    <dbReference type="NCBI Taxonomy" id="34480"/>
    <lineage>
        <taxon>Eukaryota</taxon>
        <taxon>Fungi</taxon>
        <taxon>Fungi incertae sedis</taxon>
        <taxon>Zoopagomycota</taxon>
        <taxon>Entomophthoromycotina</taxon>
        <taxon>Basidiobolomycetes</taxon>
        <taxon>Basidiobolales</taxon>
        <taxon>Basidiobolaceae</taxon>
        <taxon>Basidiobolus</taxon>
    </lineage>
</organism>
<gene>
    <name evidence="3" type="ORF">K7432_013631</name>
</gene>
<proteinExistence type="predicted"/>
<protein>
    <recommendedName>
        <fullName evidence="2">Calcineurin-like phosphoesterase domain-containing protein</fullName>
    </recommendedName>
</protein>
<evidence type="ECO:0000256" key="1">
    <source>
        <dbReference type="SAM" id="SignalP"/>
    </source>
</evidence>
<feature type="signal peptide" evidence="1">
    <location>
        <begin position="1"/>
        <end position="36"/>
    </location>
</feature>
<keyword evidence="4" id="KW-1185">Reference proteome</keyword>
<evidence type="ECO:0000313" key="4">
    <source>
        <dbReference type="Proteomes" id="UP001479436"/>
    </source>
</evidence>
<reference evidence="3 4" key="1">
    <citation type="submission" date="2023-04" db="EMBL/GenBank/DDBJ databases">
        <title>Genome of Basidiobolus ranarum AG-B5.</title>
        <authorList>
            <person name="Stajich J.E."/>
            <person name="Carter-House D."/>
            <person name="Gryganskyi A."/>
        </authorList>
    </citation>
    <scope>NUCLEOTIDE SEQUENCE [LARGE SCALE GENOMIC DNA]</scope>
    <source>
        <strain evidence="3 4">AG-B5</strain>
    </source>
</reference>
<accession>A0ABR2VQL6</accession>
<feature type="domain" description="Calcineurin-like phosphoesterase" evidence="2">
    <location>
        <begin position="51"/>
        <end position="269"/>
    </location>
</feature>
<dbReference type="InterPro" id="IPR004843">
    <property type="entry name" value="Calcineurin-like_PHP"/>
</dbReference>
<dbReference type="InterPro" id="IPR029052">
    <property type="entry name" value="Metallo-depent_PP-like"/>
</dbReference>
<keyword evidence="1" id="KW-0732">Signal</keyword>
<dbReference type="PANTHER" id="PTHR46546">
    <property type="entry name" value="SHEWANELLA-LIKE PROTEIN PHOSPHATASE 1"/>
    <property type="match status" value="1"/>
</dbReference>
<evidence type="ECO:0000313" key="3">
    <source>
        <dbReference type="EMBL" id="KAK9694009.1"/>
    </source>
</evidence>
<dbReference type="EMBL" id="JASJQH010008255">
    <property type="protein sequence ID" value="KAK9694009.1"/>
    <property type="molecule type" value="Genomic_DNA"/>
</dbReference>